<sequence length="300" mass="34120">MDARWTALVSQTVDRLKKCEYAFWFTSPVDWKALGLINYPDIVKKPMDLGTVSKKLHQGHYRDPNEVWSDLYLIWSNCQLYNAEGSAVHKASKRMERFTREIENALNAGHLPHVVPDPPHEELTDDYVPLPAPPPATSKGRPKKTAKKKYAKPTGDDDSPDNRNMADDDSDLEGVMEMIESTSCPSRTEAPLADRYKLCRRLTKLHGTNLGKVVRFCSIYAPECLITQTETQASLDIDLMPPQAYRNVKQLTKTLLREQAEHRALQQQQQQQQQTPSVASLGMRSQQGFPQWGMGLQRWA</sequence>
<keyword evidence="1 2" id="KW-0103">Bromodomain</keyword>
<dbReference type="PANTHER" id="PTHR45926">
    <property type="entry name" value="OSJNBA0053K19.4 PROTEIN"/>
    <property type="match status" value="1"/>
</dbReference>
<dbReference type="AlphaFoldDB" id="A0A0G4H302"/>
<protein>
    <recommendedName>
        <fullName evidence="4">Bromo domain-containing protein</fullName>
    </recommendedName>
</protein>
<feature type="domain" description="Bromo" evidence="4">
    <location>
        <begin position="17"/>
        <end position="89"/>
    </location>
</feature>
<dbReference type="InterPro" id="IPR001487">
    <property type="entry name" value="Bromodomain"/>
</dbReference>
<feature type="region of interest" description="Disordered" evidence="3">
    <location>
        <begin position="109"/>
        <end position="169"/>
    </location>
</feature>
<reference evidence="5 6" key="1">
    <citation type="submission" date="2014-11" db="EMBL/GenBank/DDBJ databases">
        <authorList>
            <person name="Zhu J."/>
            <person name="Qi W."/>
            <person name="Song R."/>
        </authorList>
    </citation>
    <scope>NUCLEOTIDE SEQUENCE [LARGE SCALE GENOMIC DNA]</scope>
</reference>
<dbReference type="Pfam" id="PF00439">
    <property type="entry name" value="Bromodomain"/>
    <property type="match status" value="1"/>
</dbReference>
<dbReference type="OMA" id="MIESTSC"/>
<evidence type="ECO:0000256" key="3">
    <source>
        <dbReference type="SAM" id="MobiDB-lite"/>
    </source>
</evidence>
<feature type="compositionally biased region" description="Basic residues" evidence="3">
    <location>
        <begin position="140"/>
        <end position="151"/>
    </location>
</feature>
<feature type="region of interest" description="Disordered" evidence="3">
    <location>
        <begin position="260"/>
        <end position="281"/>
    </location>
</feature>
<dbReference type="VEuPathDB" id="CryptoDB:Vbra_19451"/>
<accession>A0A0G4H302</accession>
<organism evidence="5 6">
    <name type="scientific">Vitrella brassicaformis (strain CCMP3155)</name>
    <dbReference type="NCBI Taxonomy" id="1169540"/>
    <lineage>
        <taxon>Eukaryota</taxon>
        <taxon>Sar</taxon>
        <taxon>Alveolata</taxon>
        <taxon>Colpodellida</taxon>
        <taxon>Vitrellaceae</taxon>
        <taxon>Vitrella</taxon>
    </lineage>
</organism>
<keyword evidence="6" id="KW-1185">Reference proteome</keyword>
<gene>
    <name evidence="5" type="ORF">Vbra_19451</name>
</gene>
<dbReference type="CDD" id="cd04369">
    <property type="entry name" value="Bromodomain"/>
    <property type="match status" value="1"/>
</dbReference>
<proteinExistence type="predicted"/>
<dbReference type="Gene3D" id="1.20.920.10">
    <property type="entry name" value="Bromodomain-like"/>
    <property type="match status" value="1"/>
</dbReference>
<dbReference type="Proteomes" id="UP000041254">
    <property type="component" value="Unassembled WGS sequence"/>
</dbReference>
<name>A0A0G4H302_VITBC</name>
<dbReference type="SMART" id="SM00297">
    <property type="entry name" value="BROMO"/>
    <property type="match status" value="1"/>
</dbReference>
<dbReference type="PROSITE" id="PS50014">
    <property type="entry name" value="BROMODOMAIN_2"/>
    <property type="match status" value="1"/>
</dbReference>
<dbReference type="PRINTS" id="PR00503">
    <property type="entry name" value="BROMODOMAIN"/>
</dbReference>
<dbReference type="SUPFAM" id="SSF47370">
    <property type="entry name" value="Bromodomain"/>
    <property type="match status" value="1"/>
</dbReference>
<evidence type="ECO:0000313" key="5">
    <source>
        <dbReference type="EMBL" id="CEM37962.1"/>
    </source>
</evidence>
<dbReference type="STRING" id="1169540.A0A0G4H302"/>
<evidence type="ECO:0000256" key="2">
    <source>
        <dbReference type="PROSITE-ProRule" id="PRU00035"/>
    </source>
</evidence>
<evidence type="ECO:0000256" key="1">
    <source>
        <dbReference type="ARBA" id="ARBA00023117"/>
    </source>
</evidence>
<evidence type="ECO:0000313" key="6">
    <source>
        <dbReference type="Proteomes" id="UP000041254"/>
    </source>
</evidence>
<dbReference type="InParanoid" id="A0A0G4H302"/>
<dbReference type="OrthoDB" id="21449at2759"/>
<dbReference type="EMBL" id="CDMY01000964">
    <property type="protein sequence ID" value="CEM37962.1"/>
    <property type="molecule type" value="Genomic_DNA"/>
</dbReference>
<dbReference type="InterPro" id="IPR036427">
    <property type="entry name" value="Bromodomain-like_sf"/>
</dbReference>
<evidence type="ECO:0000259" key="4">
    <source>
        <dbReference type="PROSITE" id="PS50014"/>
    </source>
</evidence>